<protein>
    <submittedName>
        <fullName evidence="2">Uncharacterized protein</fullName>
    </submittedName>
</protein>
<sequence>ASQLQQRSNSPHSVTDTEVTSGRRGLTSVPKHLSVKPSKSSCFPLRRVSPQRPQVGEIDYSVHFLAEIQRFVHPVRQRRRCHVGRTAAVSYGGFILYGKKRFENLDFRVKIR</sequence>
<dbReference type="AlphaFoldDB" id="A0AA40FLQ9"/>
<evidence type="ECO:0000313" key="3">
    <source>
        <dbReference type="Proteomes" id="UP001177670"/>
    </source>
</evidence>
<feature type="non-terminal residue" evidence="2">
    <location>
        <position position="112"/>
    </location>
</feature>
<feature type="non-terminal residue" evidence="2">
    <location>
        <position position="1"/>
    </location>
</feature>
<evidence type="ECO:0000313" key="2">
    <source>
        <dbReference type="EMBL" id="KAK1120967.1"/>
    </source>
</evidence>
<dbReference type="Proteomes" id="UP001177670">
    <property type="component" value="Unassembled WGS sequence"/>
</dbReference>
<keyword evidence="3" id="KW-1185">Reference proteome</keyword>
<gene>
    <name evidence="2" type="ORF">K0M31_010751</name>
</gene>
<name>A0AA40FLQ9_9HYME</name>
<reference evidence="2" key="1">
    <citation type="submission" date="2021-10" db="EMBL/GenBank/DDBJ databases">
        <title>Melipona bicolor Genome sequencing and assembly.</title>
        <authorList>
            <person name="Araujo N.S."/>
            <person name="Arias M.C."/>
        </authorList>
    </citation>
    <scope>NUCLEOTIDE SEQUENCE</scope>
    <source>
        <strain evidence="2">USP_2M_L1-L4_2017</strain>
        <tissue evidence="2">Whole body</tissue>
    </source>
</reference>
<accession>A0AA40FLQ9</accession>
<dbReference type="EMBL" id="JAHYIQ010000028">
    <property type="protein sequence ID" value="KAK1120967.1"/>
    <property type="molecule type" value="Genomic_DNA"/>
</dbReference>
<organism evidence="2 3">
    <name type="scientific">Melipona bicolor</name>
    <dbReference type="NCBI Taxonomy" id="60889"/>
    <lineage>
        <taxon>Eukaryota</taxon>
        <taxon>Metazoa</taxon>
        <taxon>Ecdysozoa</taxon>
        <taxon>Arthropoda</taxon>
        <taxon>Hexapoda</taxon>
        <taxon>Insecta</taxon>
        <taxon>Pterygota</taxon>
        <taxon>Neoptera</taxon>
        <taxon>Endopterygota</taxon>
        <taxon>Hymenoptera</taxon>
        <taxon>Apocrita</taxon>
        <taxon>Aculeata</taxon>
        <taxon>Apoidea</taxon>
        <taxon>Anthophila</taxon>
        <taxon>Apidae</taxon>
        <taxon>Melipona</taxon>
    </lineage>
</organism>
<evidence type="ECO:0000256" key="1">
    <source>
        <dbReference type="SAM" id="MobiDB-lite"/>
    </source>
</evidence>
<proteinExistence type="predicted"/>
<comment type="caution">
    <text evidence="2">The sequence shown here is derived from an EMBL/GenBank/DDBJ whole genome shotgun (WGS) entry which is preliminary data.</text>
</comment>
<feature type="region of interest" description="Disordered" evidence="1">
    <location>
        <begin position="1"/>
        <end position="37"/>
    </location>
</feature>
<feature type="compositionally biased region" description="Polar residues" evidence="1">
    <location>
        <begin position="1"/>
        <end position="20"/>
    </location>
</feature>